<feature type="transmembrane region" description="Helical" evidence="2">
    <location>
        <begin position="50"/>
        <end position="72"/>
    </location>
</feature>
<dbReference type="RefSeq" id="WP_135833393.1">
    <property type="nucleotide sequence ID" value="NZ_BMCK01000001.1"/>
</dbReference>
<keyword evidence="2" id="KW-1133">Transmembrane helix</keyword>
<dbReference type="Proteomes" id="UP000297025">
    <property type="component" value="Chromosome"/>
</dbReference>
<feature type="transmembrane region" description="Helical" evidence="2">
    <location>
        <begin position="84"/>
        <end position="106"/>
    </location>
</feature>
<reference evidence="3" key="5">
    <citation type="submission" date="2024-05" db="EMBL/GenBank/DDBJ databases">
        <authorList>
            <person name="Sun Q."/>
            <person name="Sedlacek I."/>
        </authorList>
    </citation>
    <scope>NUCLEOTIDE SEQUENCE</scope>
    <source>
        <strain evidence="3">CCM 7403</strain>
    </source>
</reference>
<dbReference type="OrthoDB" id="5186135at2"/>
<evidence type="ECO:0000313" key="5">
    <source>
        <dbReference type="Proteomes" id="UP000297025"/>
    </source>
</evidence>
<dbReference type="KEGG" id="ndp:E2C04_16215"/>
<reference evidence="6" key="3">
    <citation type="journal article" date="2019" name="Int. J. Syst. Evol. Microbiol.">
        <title>The Global Catalogue of Microorganisms (GCM) 10K type strain sequencing project: providing services to taxonomists for standard genome sequencing and annotation.</title>
        <authorList>
            <consortium name="The Broad Institute Genomics Platform"/>
            <consortium name="The Broad Institute Genome Sequencing Center for Infectious Disease"/>
            <person name="Wu L."/>
            <person name="Ma J."/>
        </authorList>
    </citation>
    <scope>NUCLEOTIDE SEQUENCE [LARGE SCALE GENOMIC DNA]</scope>
    <source>
        <strain evidence="6">CCM 7403</strain>
    </source>
</reference>
<dbReference type="EMBL" id="BMCK01000001">
    <property type="protein sequence ID" value="GGD13269.1"/>
    <property type="molecule type" value="Genomic_DNA"/>
</dbReference>
<keyword evidence="2" id="KW-0812">Transmembrane</keyword>
<keyword evidence="2" id="KW-0472">Membrane</keyword>
<evidence type="ECO:0000313" key="4">
    <source>
        <dbReference type="EMBL" id="QCC78356.1"/>
    </source>
</evidence>
<evidence type="ECO:0000256" key="2">
    <source>
        <dbReference type="SAM" id="Phobius"/>
    </source>
</evidence>
<feature type="region of interest" description="Disordered" evidence="1">
    <location>
        <begin position="1"/>
        <end position="29"/>
    </location>
</feature>
<accession>A0A4P7UE13</accession>
<dbReference type="EMBL" id="CP038462">
    <property type="protein sequence ID" value="QCC78356.1"/>
    <property type="molecule type" value="Genomic_DNA"/>
</dbReference>
<evidence type="ECO:0008006" key="7">
    <source>
        <dbReference type="Google" id="ProtNLM"/>
    </source>
</evidence>
<organism evidence="4 5">
    <name type="scientific">Nocardioides daphniae</name>
    <dbReference type="NCBI Taxonomy" id="402297"/>
    <lineage>
        <taxon>Bacteria</taxon>
        <taxon>Bacillati</taxon>
        <taxon>Actinomycetota</taxon>
        <taxon>Actinomycetes</taxon>
        <taxon>Propionibacteriales</taxon>
        <taxon>Nocardioidaceae</taxon>
        <taxon>Nocardioides</taxon>
    </lineage>
</organism>
<dbReference type="Proteomes" id="UP000630594">
    <property type="component" value="Unassembled WGS sequence"/>
</dbReference>
<gene>
    <name evidence="4" type="ORF">E2C04_16215</name>
    <name evidence="3" type="ORF">GCM10007231_10360</name>
</gene>
<protein>
    <recommendedName>
        <fullName evidence="7">DUF485 domain-containing protein</fullName>
    </recommendedName>
</protein>
<evidence type="ECO:0000256" key="1">
    <source>
        <dbReference type="SAM" id="MobiDB-lite"/>
    </source>
</evidence>
<reference evidence="4 5" key="1">
    <citation type="journal article" date="2008" name="Int. J. Syst. Evol. Microbiol.">
        <title>Nocardioides daphniae sp. nov., isolated from Daphnia cucullata (Crustacea: Cladocera).</title>
        <authorList>
            <person name="Toth E.M."/>
            <person name="Keki Z."/>
            <person name="Homonnay Z.G."/>
            <person name="Borsodi A.K."/>
            <person name="Marialigeti K."/>
            <person name="Schumann P."/>
        </authorList>
    </citation>
    <scope>NUCLEOTIDE SEQUENCE [LARGE SCALE GENOMIC DNA]</scope>
    <source>
        <strain evidence="4 5">JCM 16608</strain>
    </source>
</reference>
<reference evidence="4" key="4">
    <citation type="submission" date="2019-03" db="EMBL/GenBank/DDBJ databases">
        <authorList>
            <person name="Huang Y."/>
        </authorList>
    </citation>
    <scope>NUCLEOTIDE SEQUENCE</scope>
    <source>
        <strain evidence="4">JCM 16608</strain>
    </source>
</reference>
<evidence type="ECO:0000313" key="6">
    <source>
        <dbReference type="Proteomes" id="UP000630594"/>
    </source>
</evidence>
<reference evidence="3" key="2">
    <citation type="journal article" date="2014" name="Int. J. Syst. Evol. Microbiol.">
        <title>Complete genome of a new Firmicutes species belonging to the dominant human colonic microbiota ('Ruminococcus bicirculans') reveals two chromosomes and a selective capacity to utilize plant glucans.</title>
        <authorList>
            <consortium name="NISC Comparative Sequencing Program"/>
            <person name="Wegmann U."/>
            <person name="Louis P."/>
            <person name="Goesmann A."/>
            <person name="Henrissat B."/>
            <person name="Duncan S.H."/>
            <person name="Flint H.J."/>
        </authorList>
    </citation>
    <scope>NUCLEOTIDE SEQUENCE</scope>
    <source>
        <strain evidence="3">CCM 7403</strain>
    </source>
</reference>
<evidence type="ECO:0000313" key="3">
    <source>
        <dbReference type="EMBL" id="GGD13269.1"/>
    </source>
</evidence>
<dbReference type="AlphaFoldDB" id="A0A4P7UE13"/>
<sequence>MSSTPPERVRVTGPPRRASHTRRPGAGDIDEGTRIGAILVGSLVGEQRRLAVRVLSVLAVTLGSLPLVFRLLPALADVRLLGIPLAYLLLWVLVHPLLIGLGWFYVRRAEANERAFAALVEHDRPDDDDRQALR</sequence>
<keyword evidence="6" id="KW-1185">Reference proteome</keyword>
<name>A0A4P7UE13_9ACTN</name>
<proteinExistence type="predicted"/>